<feature type="repeat" description="WD" evidence="6">
    <location>
        <begin position="573"/>
        <end position="614"/>
    </location>
</feature>
<proteinExistence type="predicted"/>
<dbReference type="FunFam" id="2.130.10.10:FF:000427">
    <property type="entry name" value="WD repeat domain 66"/>
    <property type="match status" value="1"/>
</dbReference>
<dbReference type="InterPro" id="IPR036322">
    <property type="entry name" value="WD40_repeat_dom_sf"/>
</dbReference>
<keyword evidence="9" id="KW-1185">Reference proteome</keyword>
<dbReference type="SUPFAM" id="SSF101908">
    <property type="entry name" value="Putative isomerase YbhE"/>
    <property type="match status" value="1"/>
</dbReference>
<dbReference type="AlphaFoldDB" id="A0A914A6M3"/>
<evidence type="ECO:0000313" key="8">
    <source>
        <dbReference type="EnsemblMetazoa" id="XP_038059061.1"/>
    </source>
</evidence>
<dbReference type="SUPFAM" id="SSF47473">
    <property type="entry name" value="EF-hand"/>
    <property type="match status" value="1"/>
</dbReference>
<dbReference type="GO" id="GO:0031514">
    <property type="term" value="C:motile cilium"/>
    <property type="evidence" value="ECO:0007669"/>
    <property type="project" value="TreeGrafter"/>
</dbReference>
<dbReference type="OMA" id="YYAQIRA"/>
<dbReference type="Proteomes" id="UP000887568">
    <property type="component" value="Unplaced"/>
</dbReference>
<feature type="compositionally biased region" description="Acidic residues" evidence="7">
    <location>
        <begin position="54"/>
        <end position="68"/>
    </location>
</feature>
<feature type="repeat" description="WD" evidence="6">
    <location>
        <begin position="857"/>
        <end position="892"/>
    </location>
</feature>
<feature type="compositionally biased region" description="Acidic residues" evidence="7">
    <location>
        <begin position="75"/>
        <end position="111"/>
    </location>
</feature>
<evidence type="ECO:0000256" key="5">
    <source>
        <dbReference type="ARBA" id="ARBA00040994"/>
    </source>
</evidence>
<organism evidence="8 9">
    <name type="scientific">Patiria miniata</name>
    <name type="common">Bat star</name>
    <name type="synonym">Asterina miniata</name>
    <dbReference type="NCBI Taxonomy" id="46514"/>
    <lineage>
        <taxon>Eukaryota</taxon>
        <taxon>Metazoa</taxon>
        <taxon>Echinodermata</taxon>
        <taxon>Eleutherozoa</taxon>
        <taxon>Asterozoa</taxon>
        <taxon>Asteroidea</taxon>
        <taxon>Valvatacea</taxon>
        <taxon>Valvatida</taxon>
        <taxon>Asterinidae</taxon>
        <taxon>Patiria</taxon>
    </lineage>
</organism>
<keyword evidence="3" id="KW-0677">Repeat</keyword>
<dbReference type="EnsemblMetazoa" id="XM_038203133.1">
    <property type="protein sequence ID" value="XP_038059061.1"/>
    <property type="gene ID" value="LOC119730307"/>
</dbReference>
<dbReference type="PANTHER" id="PTHR13720:SF13">
    <property type="entry name" value="CILIA- AND FLAGELLA-ASSOCIATED PROTEIN 251"/>
    <property type="match status" value="1"/>
</dbReference>
<evidence type="ECO:0000256" key="4">
    <source>
        <dbReference type="ARBA" id="ARBA00023273"/>
    </source>
</evidence>
<accession>A0A914A6M3</accession>
<dbReference type="PROSITE" id="PS50082">
    <property type="entry name" value="WD_REPEATS_2"/>
    <property type="match status" value="2"/>
</dbReference>
<feature type="compositionally biased region" description="Polar residues" evidence="7">
    <location>
        <begin position="163"/>
        <end position="182"/>
    </location>
</feature>
<evidence type="ECO:0000256" key="7">
    <source>
        <dbReference type="SAM" id="MobiDB-lite"/>
    </source>
</evidence>
<dbReference type="OrthoDB" id="4899631at2759"/>
<dbReference type="CTD" id="144406"/>
<dbReference type="Gene3D" id="1.10.238.10">
    <property type="entry name" value="EF-hand"/>
    <property type="match status" value="1"/>
</dbReference>
<keyword evidence="4" id="KW-0966">Cell projection</keyword>
<dbReference type="InterPro" id="IPR015943">
    <property type="entry name" value="WD40/YVTN_repeat-like_dom_sf"/>
</dbReference>
<dbReference type="InterPro" id="IPR050630">
    <property type="entry name" value="WD_repeat_EMAP"/>
</dbReference>
<dbReference type="RefSeq" id="XP_038059062.1">
    <property type="nucleotide sequence ID" value="XM_038203134.1"/>
</dbReference>
<dbReference type="InterPro" id="IPR011992">
    <property type="entry name" value="EF-hand-dom_pair"/>
</dbReference>
<dbReference type="SMART" id="SM00320">
    <property type="entry name" value="WD40"/>
    <property type="match status" value="9"/>
</dbReference>
<name>A0A914A6M3_PATMI</name>
<reference evidence="8" key="1">
    <citation type="submission" date="2022-11" db="UniProtKB">
        <authorList>
            <consortium name="EnsemblMetazoa"/>
        </authorList>
    </citation>
    <scope>IDENTIFICATION</scope>
</reference>
<evidence type="ECO:0000256" key="2">
    <source>
        <dbReference type="ARBA" id="ARBA00022574"/>
    </source>
</evidence>
<dbReference type="RefSeq" id="XP_038059061.1">
    <property type="nucleotide sequence ID" value="XM_038203133.1"/>
</dbReference>
<dbReference type="SUPFAM" id="SSF50978">
    <property type="entry name" value="WD40 repeat-like"/>
    <property type="match status" value="1"/>
</dbReference>
<dbReference type="Pfam" id="PF00400">
    <property type="entry name" value="WD40"/>
    <property type="match status" value="5"/>
</dbReference>
<dbReference type="InterPro" id="IPR001680">
    <property type="entry name" value="WD40_rpt"/>
</dbReference>
<evidence type="ECO:0000256" key="6">
    <source>
        <dbReference type="PROSITE-ProRule" id="PRU00221"/>
    </source>
</evidence>
<feature type="compositionally biased region" description="Polar residues" evidence="7">
    <location>
        <begin position="206"/>
        <end position="216"/>
    </location>
</feature>
<feature type="compositionally biased region" description="Basic and acidic residues" evidence="7">
    <location>
        <begin position="112"/>
        <end position="121"/>
    </location>
</feature>
<dbReference type="PANTHER" id="PTHR13720">
    <property type="entry name" value="WD-40 REPEAT PROTEIN"/>
    <property type="match status" value="1"/>
</dbReference>
<evidence type="ECO:0000313" key="9">
    <source>
        <dbReference type="Proteomes" id="UP000887568"/>
    </source>
</evidence>
<feature type="region of interest" description="Disordered" evidence="7">
    <location>
        <begin position="1"/>
        <end position="216"/>
    </location>
</feature>
<dbReference type="GeneID" id="119730307"/>
<evidence type="ECO:0000256" key="1">
    <source>
        <dbReference type="ARBA" id="ARBA00004138"/>
    </source>
</evidence>
<dbReference type="EnsemblMetazoa" id="XM_038203134.1">
    <property type="protein sequence ID" value="XP_038059062.1"/>
    <property type="gene ID" value="LOC119730307"/>
</dbReference>
<evidence type="ECO:0000256" key="3">
    <source>
        <dbReference type="ARBA" id="ARBA00022737"/>
    </source>
</evidence>
<comment type="subcellular location">
    <subcellularLocation>
        <location evidence="1">Cell projection</location>
        <location evidence="1">Cilium</location>
    </subcellularLocation>
</comment>
<dbReference type="Gene3D" id="2.130.10.10">
    <property type="entry name" value="YVTN repeat-like/Quinoprotein amine dehydrogenase"/>
    <property type="match status" value="2"/>
</dbReference>
<protein>
    <recommendedName>
        <fullName evidence="5">Cilia- and flagella-associated protein 251</fullName>
    </recommendedName>
</protein>
<sequence length="1123" mass="124182">MADQEEQPSSEGMKAEEVADDNTANQDEQQETEQAVDATTEEETNRNEQPTGDAQDEQEETKDEEATDDAGKEQTEEDAVLEKGEEEGEDPSQDAIEDGEKEDEPSEEQVNEDDKREDREQSPAQMAEDDGEEPQAVAPPPTAEAGSSSPQLMREATEEPIQEETTNGPSADSTAEPSSDQGGETVKPSTPVDKPSDTTPVADRPSTASSATSNVEVSTNALSLTWSFGVNKTVPTINLTNQLRRMCVYTTGHTAVLYNYEKNTQKLLQGHSNNITCTCASRDKRWIATADKGPNSMVIVWDTYTGTPVQTIFEAHENGVVAMAMTPDAKYLVTMGTIPDQSLSIWDWTTDGETPVCSTQLSNSYGQQTYVHFNPEDTSQIVSNSDSQVIFYAWKGNKIEFVAPSLTDQDFNRVVGNYSQSIYCSNSTRAFTATSVGNVVVWDNCRPISGPPLLEPSPNKKAFKLVRVQERGITVLTTTEQYIVTGDVNGHVKFYDLQLRMSNWYNEFGVGPINSVSFAYVPDFEPELAEDSDYPPDATINATSFITRDYILSTFIAQIALIIADGTQVKMIHSEHDAAIHALATHPNLSQVAIGSYSGFLKVWNYKSRTLVASRNFPKGHLIRCMAYDPKGNYLGVGFTNGCVRILDAISLEDECEELFRYSRDAVTHCTFSHDSKWMAVADADHCVTVFKAQHPSTGMTWDYLGKHRAHYKPIQDLSFGVALDSDTPRLLSVGQDRALIEYDLFNSSRDDLKLLGMDRIEQSGVPQCLVWYPPITKEQFFLTSNDQFKFKLFNTTTKMCRKTVLGPTYGSPIQRMQVLPTKDPIHDKRYLAFITSDKVGMHIMPLDGNPHNGMAMMAHPSGVTNLACSHDGKYLFTSGGSDSTVLMWTISIVALEATAKLGGEDLIPFYGLLEGGREGELFRELENYFYYAQIRSQGVDTTDMREVSVKIPLSEIPFVMRAMGHYPSEQEIEDMTNEVKFSQYVDTGKYNTDIDLGEFIKLYVNHRPAFGLSEAKLQWAFEVLGFDEGMGQPAIERGELLHMLQNKGEQMTEANLAEYLTTLLGFNPEGGSSEIGSFDPAGAADLLDESLPELITADMFAGEVLGFGGVEGMEQPSASVME</sequence>
<keyword evidence="2 6" id="KW-0853">WD repeat</keyword>